<keyword evidence="5" id="KW-0313">Glucose metabolism</keyword>
<dbReference type="AlphaFoldDB" id="A0A2B7Y5V9"/>
<evidence type="ECO:0000256" key="10">
    <source>
        <dbReference type="ARBA" id="ARBA00023277"/>
    </source>
</evidence>
<evidence type="ECO:0000259" key="13">
    <source>
        <dbReference type="Pfam" id="PF02880"/>
    </source>
</evidence>
<comment type="similarity">
    <text evidence="3">Belongs to the phosphohexose mutase family.</text>
</comment>
<evidence type="ECO:0000256" key="6">
    <source>
        <dbReference type="ARBA" id="ARBA00022553"/>
    </source>
</evidence>
<sequence length="618" mass="68306">MSGRTMSDSSNLVPLADLVQRWLDWDQDPETRAEIIKLRDEKNEIELEKRLRKRIEFGTAGLRGRMQAGFSSMNALTVIQASQGLAKFIKKTFQHEPEQQQPSVIIGRDARHNSQKFAALAANAFAAEKIRVLWYQSAGPTPLVPFGVLKHRASAGVMVTASHNPAKDNGMYFSNGCQINSPMDSQIAEQIKQNFEPWSSAWKSTDQNEYLSLDSYKDTADMYCKTVTDFVNSTKLATGPPRPFVYTPLHGVGHTIMSRLCEAAGVADMITVAEQQEPDPDFPTVVFPNPEESGALDLAMKTADAVNRDLIIANDPDADRLAVAEKVSGTWQKLTGDQLGILLASYMLDTMTSKSSLPQQKIAMLTTAVSTSLLHKMGAAESFHTVETLTGFKWLGNVARQLSTAENGSYTVPFAFEEALGYMFPSVCYDKDGLTAAQVFIAADTHWRVNEGLSGPHEKLMKLYEKYGYYENLNSYFVSPDPGTTVKLFEAIRRNKPADRQFPDKIGPLPVIRWRDMTVGFDSGPEREGHVPELPVDGGSQMLTVWSEHGIRFTFRGSGTEPKVKIYIESCASSRSDAVKAVCEVFKAVLENWVRPYAPGVTCAGEMVTSSGHVLKVE</sequence>
<keyword evidence="6" id="KW-0597">Phosphoprotein</keyword>
<accession>A0A2B7Y5V9</accession>
<reference evidence="14 15" key="1">
    <citation type="submission" date="2017-10" db="EMBL/GenBank/DDBJ databases">
        <title>Comparative genomics in systemic dimorphic fungi from Ajellomycetaceae.</title>
        <authorList>
            <person name="Munoz J.F."/>
            <person name="Mcewen J.G."/>
            <person name="Clay O.K."/>
            <person name="Cuomo C.A."/>
        </authorList>
    </citation>
    <scope>NUCLEOTIDE SEQUENCE [LARGE SCALE GENOMIC DNA]</scope>
    <source>
        <strain evidence="14 15">UAMH5409</strain>
    </source>
</reference>
<comment type="subcellular location">
    <subcellularLocation>
        <location evidence="2">Cytoplasm</location>
    </subcellularLocation>
</comment>
<evidence type="ECO:0000256" key="1">
    <source>
        <dbReference type="ARBA" id="ARBA00001946"/>
    </source>
</evidence>
<gene>
    <name evidence="14" type="ORF">AJ79_01701</name>
</gene>
<dbReference type="InterPro" id="IPR016066">
    <property type="entry name" value="A-D-PHexomutase_CS"/>
</dbReference>
<feature type="domain" description="Alpha-D-phosphohexomutase alpha/beta/alpha" evidence="11">
    <location>
        <begin position="55"/>
        <end position="194"/>
    </location>
</feature>
<dbReference type="SUPFAM" id="SSF55957">
    <property type="entry name" value="Phosphoglucomutase, C-terminal domain"/>
    <property type="match status" value="1"/>
</dbReference>
<dbReference type="InterPro" id="IPR036900">
    <property type="entry name" value="A-D-PHexomutase_C_sf"/>
</dbReference>
<evidence type="ECO:0000256" key="9">
    <source>
        <dbReference type="ARBA" id="ARBA00023235"/>
    </source>
</evidence>
<dbReference type="InterPro" id="IPR005844">
    <property type="entry name" value="A-D-PHexomutase_a/b/a-I"/>
</dbReference>
<dbReference type="GO" id="GO:0008973">
    <property type="term" value="F:phosphopentomutase activity"/>
    <property type="evidence" value="ECO:0007669"/>
    <property type="project" value="TreeGrafter"/>
</dbReference>
<dbReference type="CDD" id="cd05799">
    <property type="entry name" value="PGM2"/>
    <property type="match status" value="1"/>
</dbReference>
<dbReference type="PROSITE" id="PS00710">
    <property type="entry name" value="PGM_PMM"/>
    <property type="match status" value="1"/>
</dbReference>
<evidence type="ECO:0000256" key="4">
    <source>
        <dbReference type="ARBA" id="ARBA00022490"/>
    </source>
</evidence>
<dbReference type="Pfam" id="PF02879">
    <property type="entry name" value="PGM_PMM_II"/>
    <property type="match status" value="1"/>
</dbReference>
<evidence type="ECO:0000256" key="7">
    <source>
        <dbReference type="ARBA" id="ARBA00022723"/>
    </source>
</evidence>
<keyword evidence="4" id="KW-0963">Cytoplasm</keyword>
<dbReference type="OrthoDB" id="8300170at2759"/>
<dbReference type="PANTHER" id="PTHR45745:SF1">
    <property type="entry name" value="PHOSPHOGLUCOMUTASE 2B-RELATED"/>
    <property type="match status" value="1"/>
</dbReference>
<evidence type="ECO:0000256" key="3">
    <source>
        <dbReference type="ARBA" id="ARBA00010231"/>
    </source>
</evidence>
<dbReference type="GO" id="GO:0006006">
    <property type="term" value="P:glucose metabolic process"/>
    <property type="evidence" value="ECO:0007669"/>
    <property type="project" value="UniProtKB-KW"/>
</dbReference>
<dbReference type="STRING" id="1447875.A0A2B7Y5V9"/>
<keyword evidence="7" id="KW-0479">Metal-binding</keyword>
<dbReference type="Pfam" id="PF02880">
    <property type="entry name" value="PGM_PMM_III"/>
    <property type="match status" value="1"/>
</dbReference>
<dbReference type="Gene3D" id="3.30.310.50">
    <property type="entry name" value="Alpha-D-phosphohexomutase, C-terminal domain"/>
    <property type="match status" value="1"/>
</dbReference>
<keyword evidence="15" id="KW-1185">Reference proteome</keyword>
<name>A0A2B7Y5V9_9EURO</name>
<evidence type="ECO:0000313" key="14">
    <source>
        <dbReference type="EMBL" id="PGH16595.1"/>
    </source>
</evidence>
<dbReference type="Proteomes" id="UP000223968">
    <property type="component" value="Unassembled WGS sequence"/>
</dbReference>
<dbReference type="PANTHER" id="PTHR45745">
    <property type="entry name" value="PHOSPHOMANNOMUTASE 45A"/>
    <property type="match status" value="1"/>
</dbReference>
<keyword evidence="9" id="KW-0413">Isomerase</keyword>
<dbReference type="InterPro" id="IPR005845">
    <property type="entry name" value="A-D-PHexomutase_a/b/a-II"/>
</dbReference>
<dbReference type="GO" id="GO:0005634">
    <property type="term" value="C:nucleus"/>
    <property type="evidence" value="ECO:0007669"/>
    <property type="project" value="TreeGrafter"/>
</dbReference>
<dbReference type="InterPro" id="IPR005846">
    <property type="entry name" value="A-D-PHexomutase_a/b/a-III"/>
</dbReference>
<evidence type="ECO:0000256" key="2">
    <source>
        <dbReference type="ARBA" id="ARBA00004496"/>
    </source>
</evidence>
<evidence type="ECO:0000256" key="5">
    <source>
        <dbReference type="ARBA" id="ARBA00022526"/>
    </source>
</evidence>
<proteinExistence type="inferred from homology"/>
<dbReference type="GO" id="GO:0005737">
    <property type="term" value="C:cytoplasm"/>
    <property type="evidence" value="ECO:0007669"/>
    <property type="project" value="UniProtKB-SubCell"/>
</dbReference>
<comment type="cofactor">
    <cofactor evidence="1">
        <name>Mg(2+)</name>
        <dbReference type="ChEBI" id="CHEBI:18420"/>
    </cofactor>
</comment>
<organism evidence="14 15">
    <name type="scientific">Helicocarpus griseus UAMH5409</name>
    <dbReference type="NCBI Taxonomy" id="1447875"/>
    <lineage>
        <taxon>Eukaryota</taxon>
        <taxon>Fungi</taxon>
        <taxon>Dikarya</taxon>
        <taxon>Ascomycota</taxon>
        <taxon>Pezizomycotina</taxon>
        <taxon>Eurotiomycetes</taxon>
        <taxon>Eurotiomycetidae</taxon>
        <taxon>Onygenales</taxon>
        <taxon>Ajellomycetaceae</taxon>
        <taxon>Helicocarpus</taxon>
    </lineage>
</organism>
<dbReference type="GO" id="GO:0000287">
    <property type="term" value="F:magnesium ion binding"/>
    <property type="evidence" value="ECO:0007669"/>
    <property type="project" value="InterPro"/>
</dbReference>
<feature type="domain" description="Alpha-D-phosphohexomutase alpha/beta/alpha" evidence="12">
    <location>
        <begin position="222"/>
        <end position="325"/>
    </location>
</feature>
<dbReference type="InterPro" id="IPR016055">
    <property type="entry name" value="A-D-PHexomutase_a/b/a-I/II/III"/>
</dbReference>
<dbReference type="SUPFAM" id="SSF53738">
    <property type="entry name" value="Phosphoglucomutase, first 3 domains"/>
    <property type="match status" value="3"/>
</dbReference>
<dbReference type="Pfam" id="PF02878">
    <property type="entry name" value="PGM_PMM_I"/>
    <property type="match status" value="1"/>
</dbReference>
<evidence type="ECO:0000256" key="8">
    <source>
        <dbReference type="ARBA" id="ARBA00022842"/>
    </source>
</evidence>
<evidence type="ECO:0000259" key="12">
    <source>
        <dbReference type="Pfam" id="PF02879"/>
    </source>
</evidence>
<dbReference type="FunFam" id="3.40.120.10:FF:000035">
    <property type="entry name" value="Pgm3p"/>
    <property type="match status" value="1"/>
</dbReference>
<comment type="caution">
    <text evidence="14">The sequence shown here is derived from an EMBL/GenBank/DDBJ whole genome shotgun (WGS) entry which is preliminary data.</text>
</comment>
<protein>
    <recommendedName>
        <fullName evidence="16">Phosphoglucomutase</fullName>
    </recommendedName>
</protein>
<dbReference type="EMBL" id="PDNB01000016">
    <property type="protein sequence ID" value="PGH16595.1"/>
    <property type="molecule type" value="Genomic_DNA"/>
</dbReference>
<evidence type="ECO:0000259" key="11">
    <source>
        <dbReference type="Pfam" id="PF02878"/>
    </source>
</evidence>
<keyword evidence="8" id="KW-0460">Magnesium</keyword>
<evidence type="ECO:0008006" key="16">
    <source>
        <dbReference type="Google" id="ProtNLM"/>
    </source>
</evidence>
<dbReference type="GO" id="GO:0006166">
    <property type="term" value="P:purine ribonucleoside salvage"/>
    <property type="evidence" value="ECO:0007669"/>
    <property type="project" value="TreeGrafter"/>
</dbReference>
<evidence type="ECO:0000313" key="15">
    <source>
        <dbReference type="Proteomes" id="UP000223968"/>
    </source>
</evidence>
<keyword evidence="10" id="KW-0119">Carbohydrate metabolism</keyword>
<feature type="domain" description="Alpha-D-phosphohexomutase alpha/beta/alpha" evidence="13">
    <location>
        <begin position="335"/>
        <end position="441"/>
    </location>
</feature>
<dbReference type="Gene3D" id="3.40.120.10">
    <property type="entry name" value="Alpha-D-Glucose-1,6-Bisphosphate, subunit A, domain 3"/>
    <property type="match status" value="3"/>
</dbReference>